<feature type="domain" description="Glycosyl transferase CAP10" evidence="4">
    <location>
        <begin position="275"/>
        <end position="519"/>
    </location>
</feature>
<proteinExistence type="inferred from homology"/>
<protein>
    <recommendedName>
        <fullName evidence="4">Glycosyl transferase CAP10 domain-containing protein</fullName>
    </recommendedName>
</protein>
<comment type="similarity">
    <text evidence="1">Belongs to the glycosyltransferase 90 family.</text>
</comment>
<evidence type="ECO:0000256" key="3">
    <source>
        <dbReference type="SAM" id="Phobius"/>
    </source>
</evidence>
<gene>
    <name evidence="5" type="ORF">BATDEDRAFT_22685</name>
</gene>
<evidence type="ECO:0000313" key="6">
    <source>
        <dbReference type="Proteomes" id="UP000007241"/>
    </source>
</evidence>
<evidence type="ECO:0000256" key="2">
    <source>
        <dbReference type="ARBA" id="ARBA00022679"/>
    </source>
</evidence>
<dbReference type="AlphaFoldDB" id="F4NX96"/>
<dbReference type="RefSeq" id="XP_006676603.1">
    <property type="nucleotide sequence ID" value="XM_006676540.1"/>
</dbReference>
<dbReference type="EMBL" id="GL882880">
    <property type="protein sequence ID" value="EGF82634.1"/>
    <property type="molecule type" value="Genomic_DNA"/>
</dbReference>
<dbReference type="SMART" id="SM00672">
    <property type="entry name" value="CAP10"/>
    <property type="match status" value="1"/>
</dbReference>
<dbReference type="InterPro" id="IPR006598">
    <property type="entry name" value="CAP10"/>
</dbReference>
<keyword evidence="3" id="KW-0472">Membrane</keyword>
<organism evidence="5 6">
    <name type="scientific">Batrachochytrium dendrobatidis (strain JAM81 / FGSC 10211)</name>
    <name type="common">Frog chytrid fungus</name>
    <dbReference type="NCBI Taxonomy" id="684364"/>
    <lineage>
        <taxon>Eukaryota</taxon>
        <taxon>Fungi</taxon>
        <taxon>Fungi incertae sedis</taxon>
        <taxon>Chytridiomycota</taxon>
        <taxon>Chytridiomycota incertae sedis</taxon>
        <taxon>Chytridiomycetes</taxon>
        <taxon>Rhizophydiales</taxon>
        <taxon>Rhizophydiales incertae sedis</taxon>
        <taxon>Batrachochytrium</taxon>
    </lineage>
</organism>
<reference evidence="5 6" key="1">
    <citation type="submission" date="2009-12" db="EMBL/GenBank/DDBJ databases">
        <title>The draft genome of Batrachochytrium dendrobatidis.</title>
        <authorList>
            <consortium name="US DOE Joint Genome Institute (JGI-PGF)"/>
            <person name="Kuo A."/>
            <person name="Salamov A."/>
            <person name="Schmutz J."/>
            <person name="Lucas S."/>
            <person name="Pitluck S."/>
            <person name="Rosenblum E."/>
            <person name="Stajich J."/>
            <person name="Eisen M."/>
            <person name="Grigoriev I.V."/>
        </authorList>
    </citation>
    <scope>NUCLEOTIDE SEQUENCE [LARGE SCALE GENOMIC DNA]</scope>
    <source>
        <strain evidence="6">JAM81 / FGSC 10211</strain>
    </source>
</reference>
<dbReference type="Proteomes" id="UP000007241">
    <property type="component" value="Unassembled WGS sequence"/>
</dbReference>
<keyword evidence="3" id="KW-1133">Transmembrane helix</keyword>
<dbReference type="InterPro" id="IPR051091">
    <property type="entry name" value="O-Glucosyltr/Glycosyltrsf_90"/>
</dbReference>
<keyword evidence="2" id="KW-0808">Transferase</keyword>
<feature type="transmembrane region" description="Helical" evidence="3">
    <location>
        <begin position="12"/>
        <end position="30"/>
    </location>
</feature>
<evidence type="ECO:0000256" key="1">
    <source>
        <dbReference type="ARBA" id="ARBA00010118"/>
    </source>
</evidence>
<dbReference type="GO" id="GO:0016740">
    <property type="term" value="F:transferase activity"/>
    <property type="evidence" value="ECO:0007669"/>
    <property type="project" value="UniProtKB-KW"/>
</dbReference>
<dbReference type="Pfam" id="PF05686">
    <property type="entry name" value="Glyco_transf_90"/>
    <property type="match status" value="1"/>
</dbReference>
<keyword evidence="6" id="KW-1185">Reference proteome</keyword>
<dbReference type="OMA" id="AMASKDW"/>
<dbReference type="PANTHER" id="PTHR12203">
    <property type="entry name" value="KDEL LYS-ASP-GLU-LEU CONTAINING - RELATED"/>
    <property type="match status" value="1"/>
</dbReference>
<dbReference type="InParanoid" id="F4NX96"/>
<keyword evidence="3" id="KW-0812">Transmembrane</keyword>
<dbReference type="PANTHER" id="PTHR12203:SF35">
    <property type="entry name" value="PROTEIN O-GLUCOSYLTRANSFERASE 1"/>
    <property type="match status" value="1"/>
</dbReference>
<accession>F4NX96</accession>
<evidence type="ECO:0000259" key="4">
    <source>
        <dbReference type="SMART" id="SM00672"/>
    </source>
</evidence>
<name>F4NX96_BATDJ</name>
<dbReference type="GeneID" id="18238018"/>
<dbReference type="HOGENOM" id="CLU_005027_3_1_1"/>
<evidence type="ECO:0000313" key="5">
    <source>
        <dbReference type="EMBL" id="EGF82634.1"/>
    </source>
</evidence>
<sequence>MGIKSNRIQTVILVAILIGITTILMSTFMGKSNLHGIVAILILGSRNIVLHEQSDYIDIQESASILANSSHSNTHLSKLLSRQSTTLEEAIQKYERKLGRLPPKGYSEWFERAKEKKCLIDDYDMIWEDLAPYYQLGGKDFRQRVQILQQNMQRMHHHKVSQGLLSGTSKWSNFLKNSIKSISDLDIIINELDEPRILFNADKDGPALLNQVLDQSKDNPTAQDQIKADWFTVNGDEHLELMKKTCLLHNPLKPLQQPHDFHGYLQWPMSNIYTRLACRLNNSSLVIYYIYIRTLLPIISMTKLSGCFADIVIPSVYYYDIYAGGQSQADKYPWKSRTEKAYWRGSTTGGSNSHGKWHNYHRIRLARLAVQNSNILDVALSDTTQCLEQDCIDIRNEFKVAGKEPFDKIYTYKYALDVDGNTFSGRFFRLLESEALVFKMTIFNEYFEKWIVPWEHYIPIEVDFSDLKQKIEWAKNNDDRARRIAENGRRFAERILNKSQMECYTELLLLEMARLTHMDE</sequence>
<dbReference type="OrthoDB" id="541052at2759"/>